<protein>
    <submittedName>
        <fullName evidence="1">Uncharacterized protein</fullName>
    </submittedName>
</protein>
<dbReference type="Proteomes" id="UP000000600">
    <property type="component" value="Unassembled WGS sequence"/>
</dbReference>
<sequence length="129" mass="15512">MAGHIILPHKNLNRDQEKRFVLMCKPNERKRKIIQVQESQQEYKIRRIISFHLAKEMPLKDLEVNFNLLITNWGGDKAMGLFRIDRQRRWSKQFGQLLQNGKLKDLQRRQFIQGVTYVNKLWVVKDLVI</sequence>
<evidence type="ECO:0000313" key="1">
    <source>
        <dbReference type="EMBL" id="CAK73910.1"/>
    </source>
</evidence>
<proteinExistence type="predicted"/>
<dbReference type="HOGENOM" id="CLU_1953027_0_0_1"/>
<dbReference type="EMBL" id="CT868166">
    <property type="protein sequence ID" value="CAK73910.1"/>
    <property type="molecule type" value="Genomic_DNA"/>
</dbReference>
<dbReference type="InParanoid" id="A0CSZ3"/>
<evidence type="ECO:0000313" key="2">
    <source>
        <dbReference type="Proteomes" id="UP000000600"/>
    </source>
</evidence>
<gene>
    <name evidence="1" type="ORF">GSPATT00038928001</name>
</gene>
<dbReference type="GeneID" id="5027092"/>
<dbReference type="RefSeq" id="XP_001441307.1">
    <property type="nucleotide sequence ID" value="XM_001441270.1"/>
</dbReference>
<dbReference type="AlphaFoldDB" id="A0CSZ3"/>
<keyword evidence="2" id="KW-1185">Reference proteome</keyword>
<dbReference type="KEGG" id="ptm:GSPATT00038928001"/>
<organism evidence="1 2">
    <name type="scientific">Paramecium tetraurelia</name>
    <dbReference type="NCBI Taxonomy" id="5888"/>
    <lineage>
        <taxon>Eukaryota</taxon>
        <taxon>Sar</taxon>
        <taxon>Alveolata</taxon>
        <taxon>Ciliophora</taxon>
        <taxon>Intramacronucleata</taxon>
        <taxon>Oligohymenophorea</taxon>
        <taxon>Peniculida</taxon>
        <taxon>Parameciidae</taxon>
        <taxon>Paramecium</taxon>
    </lineage>
</organism>
<reference evidence="1 2" key="1">
    <citation type="journal article" date="2006" name="Nature">
        <title>Global trends of whole-genome duplications revealed by the ciliate Paramecium tetraurelia.</title>
        <authorList>
            <consortium name="Genoscope"/>
            <person name="Aury J.-M."/>
            <person name="Jaillon O."/>
            <person name="Duret L."/>
            <person name="Noel B."/>
            <person name="Jubin C."/>
            <person name="Porcel B.M."/>
            <person name="Segurens B."/>
            <person name="Daubin V."/>
            <person name="Anthouard V."/>
            <person name="Aiach N."/>
            <person name="Arnaiz O."/>
            <person name="Billaut A."/>
            <person name="Beisson J."/>
            <person name="Blanc I."/>
            <person name="Bouhouche K."/>
            <person name="Camara F."/>
            <person name="Duharcourt S."/>
            <person name="Guigo R."/>
            <person name="Gogendeau D."/>
            <person name="Katinka M."/>
            <person name="Keller A.-M."/>
            <person name="Kissmehl R."/>
            <person name="Klotz C."/>
            <person name="Koll F."/>
            <person name="Le Moue A."/>
            <person name="Lepere C."/>
            <person name="Malinsky S."/>
            <person name="Nowacki M."/>
            <person name="Nowak J.K."/>
            <person name="Plattner H."/>
            <person name="Poulain J."/>
            <person name="Ruiz F."/>
            <person name="Serrano V."/>
            <person name="Zagulski M."/>
            <person name="Dessen P."/>
            <person name="Betermier M."/>
            <person name="Weissenbach J."/>
            <person name="Scarpelli C."/>
            <person name="Schachter V."/>
            <person name="Sperling L."/>
            <person name="Meyer E."/>
            <person name="Cohen J."/>
            <person name="Wincker P."/>
        </authorList>
    </citation>
    <scope>NUCLEOTIDE SEQUENCE [LARGE SCALE GENOMIC DNA]</scope>
    <source>
        <strain evidence="1 2">Stock d4-2</strain>
    </source>
</reference>
<accession>A0CSZ3</accession>
<name>A0CSZ3_PARTE</name>